<dbReference type="Pfam" id="PF00497">
    <property type="entry name" value="SBP_bac_3"/>
    <property type="match status" value="1"/>
</dbReference>
<dbReference type="PANTHER" id="PTHR35936:SF19">
    <property type="entry name" value="AMINO-ACID-BINDING PROTEIN YXEM-RELATED"/>
    <property type="match status" value="1"/>
</dbReference>
<protein>
    <submittedName>
        <fullName evidence="7">Cyclohexadienyl dehydratase</fullName>
    </submittedName>
</protein>
<evidence type="ECO:0000256" key="5">
    <source>
        <dbReference type="SAM" id="SignalP"/>
    </source>
</evidence>
<dbReference type="RefSeq" id="WP_091836092.1">
    <property type="nucleotide sequence ID" value="NZ_FOAN01000004.1"/>
</dbReference>
<evidence type="ECO:0000313" key="7">
    <source>
        <dbReference type="EMBL" id="SEL61864.1"/>
    </source>
</evidence>
<keyword evidence="8" id="KW-1185">Reference proteome</keyword>
<dbReference type="STRING" id="1036779.SAMN04515666_104471"/>
<sequence>MTIASPFKGLKLAVLSAVAGLGLSAAALAQAPASQLETIQSRGALQICTTGDYKPFTLAKDGSYEGIDIELGKSLAKAIGVEAKFVQTKWADLMNDFTGGKCDIAMGGISVTLDRQKRAFFSAPYLINGKAPIARCADVSKFQTVADIDKPETRVIVNPGGTNERFVRANFKQAKIEIFPDNVTIWDQILAGKADIMVAESIETKVQEKIRPGLCAINPDSPLQYGEMGYLLPRGDIVFKAFVDQWLHLAKATGEFGTIYNQFVR</sequence>
<proteinExistence type="inferred from homology"/>
<evidence type="ECO:0000259" key="6">
    <source>
        <dbReference type="SMART" id="SM00062"/>
    </source>
</evidence>
<dbReference type="InterPro" id="IPR018313">
    <property type="entry name" value="SBP_3_CS"/>
</dbReference>
<dbReference type="Proteomes" id="UP000199664">
    <property type="component" value="Unassembled WGS sequence"/>
</dbReference>
<dbReference type="InterPro" id="IPR001638">
    <property type="entry name" value="Solute-binding_3/MltF_N"/>
</dbReference>
<evidence type="ECO:0000256" key="3">
    <source>
        <dbReference type="ARBA" id="ARBA00022729"/>
    </source>
</evidence>
<evidence type="ECO:0000256" key="1">
    <source>
        <dbReference type="ARBA" id="ARBA00004196"/>
    </source>
</evidence>
<feature type="signal peptide" evidence="5">
    <location>
        <begin position="1"/>
        <end position="29"/>
    </location>
</feature>
<organism evidence="7 8">
    <name type="scientific">Bosea lupini</name>
    <dbReference type="NCBI Taxonomy" id="1036779"/>
    <lineage>
        <taxon>Bacteria</taxon>
        <taxon>Pseudomonadati</taxon>
        <taxon>Pseudomonadota</taxon>
        <taxon>Alphaproteobacteria</taxon>
        <taxon>Hyphomicrobiales</taxon>
        <taxon>Boseaceae</taxon>
        <taxon>Bosea</taxon>
    </lineage>
</organism>
<dbReference type="Gene3D" id="3.40.190.10">
    <property type="entry name" value="Periplasmic binding protein-like II"/>
    <property type="match status" value="2"/>
</dbReference>
<dbReference type="SMART" id="SM00062">
    <property type="entry name" value="PBPb"/>
    <property type="match status" value="1"/>
</dbReference>
<dbReference type="EMBL" id="FOAN01000004">
    <property type="protein sequence ID" value="SEL61864.1"/>
    <property type="molecule type" value="Genomic_DNA"/>
</dbReference>
<evidence type="ECO:0000256" key="2">
    <source>
        <dbReference type="ARBA" id="ARBA00010333"/>
    </source>
</evidence>
<comment type="similarity">
    <text evidence="2 4">Belongs to the bacterial solute-binding protein 3 family.</text>
</comment>
<dbReference type="AlphaFoldDB" id="A0A1H7RPW1"/>
<dbReference type="GO" id="GO:0030313">
    <property type="term" value="C:cell envelope"/>
    <property type="evidence" value="ECO:0007669"/>
    <property type="project" value="UniProtKB-SubCell"/>
</dbReference>
<dbReference type="OrthoDB" id="9791339at2"/>
<keyword evidence="3 5" id="KW-0732">Signal</keyword>
<evidence type="ECO:0000313" key="8">
    <source>
        <dbReference type="Proteomes" id="UP000199664"/>
    </source>
</evidence>
<gene>
    <name evidence="7" type="ORF">SAMN04515666_104471</name>
</gene>
<feature type="chain" id="PRO_5011559467" evidence="5">
    <location>
        <begin position="30"/>
        <end position="265"/>
    </location>
</feature>
<comment type="subcellular location">
    <subcellularLocation>
        <location evidence="1">Cell envelope</location>
    </subcellularLocation>
</comment>
<name>A0A1H7RPW1_9HYPH</name>
<reference evidence="8" key="1">
    <citation type="submission" date="2016-10" db="EMBL/GenBank/DDBJ databases">
        <authorList>
            <person name="Varghese N."/>
            <person name="Submissions S."/>
        </authorList>
    </citation>
    <scope>NUCLEOTIDE SEQUENCE [LARGE SCALE GENOMIC DNA]</scope>
    <source>
        <strain evidence="8">LMG 26383,CCUG 61248,R- 45681</strain>
    </source>
</reference>
<evidence type="ECO:0000256" key="4">
    <source>
        <dbReference type="RuleBase" id="RU003744"/>
    </source>
</evidence>
<dbReference type="PROSITE" id="PS01039">
    <property type="entry name" value="SBP_BACTERIAL_3"/>
    <property type="match status" value="1"/>
</dbReference>
<dbReference type="SUPFAM" id="SSF53850">
    <property type="entry name" value="Periplasmic binding protein-like II"/>
    <property type="match status" value="1"/>
</dbReference>
<feature type="domain" description="Solute-binding protein family 3/N-terminal" evidence="6">
    <location>
        <begin position="44"/>
        <end position="265"/>
    </location>
</feature>
<dbReference type="PANTHER" id="PTHR35936">
    <property type="entry name" value="MEMBRANE-BOUND LYTIC MUREIN TRANSGLYCOSYLASE F"/>
    <property type="match status" value="1"/>
</dbReference>
<accession>A0A1H7RPW1</accession>